<dbReference type="HOGENOM" id="CLU_902305_0_0_0"/>
<dbReference type="Gene3D" id="3.30.450.40">
    <property type="match status" value="1"/>
</dbReference>
<geneLocation type="plasmid" evidence="1 2">
    <name>P1</name>
</geneLocation>
<evidence type="ECO:0000313" key="2">
    <source>
        <dbReference type="Proteomes" id="UP000007575"/>
    </source>
</evidence>
<sequence length="308" mass="32417">MEPDMTNALWPLSDRGRSVVGGLLGTYGVDYLFLIGAQGLLVSCGGQLGPSLPRARTLRDLVHPEEYPPLWARVSGGDAGTPVPLPPFRVRGPEDGWHWLQGSSLNLLEHPEVGVTVLSAHDVTALKAAQLEQDALGTLLRQTTAGQGLRHLLADLVRTADEQVPHHFCAVFLWQDGLRLAAAPGAPQDFAALFPDWPEDAPAPATGPWSAGSLPAQVTPAALAAPLRRRGVAEVMSMPLLGRHGQYLGAVALYRRNSGPLTPGAAEVLAHARRLVTTCSPGCPTAACSPSGCGARSARCGRRGSGRD</sequence>
<name>H8H0Z5_DEIGI</name>
<dbReference type="InterPro" id="IPR029016">
    <property type="entry name" value="GAF-like_dom_sf"/>
</dbReference>
<evidence type="ECO:0000313" key="1">
    <source>
        <dbReference type="EMBL" id="AFD27014.1"/>
    </source>
</evidence>
<protein>
    <recommendedName>
        <fullName evidence="3">GAF domain-containing protein</fullName>
    </recommendedName>
</protein>
<gene>
    <name evidence="1" type="ordered locus">DGo_PA0128</name>
</gene>
<organism evidence="1 2">
    <name type="scientific">Deinococcus gobiensis (strain DSM 21396 / JCM 16679 / CGMCC 1.7299 / I-0)</name>
    <dbReference type="NCBI Taxonomy" id="745776"/>
    <lineage>
        <taxon>Bacteria</taxon>
        <taxon>Thermotogati</taxon>
        <taxon>Deinococcota</taxon>
        <taxon>Deinococci</taxon>
        <taxon>Deinococcales</taxon>
        <taxon>Deinococcaceae</taxon>
        <taxon>Deinococcus</taxon>
    </lineage>
</organism>
<reference evidence="1 2" key="1">
    <citation type="journal article" date="2012" name="PLoS ONE">
        <title>Genome sequence and transcriptome analysis of the radioresistant bacterium Deinococcus gobiensis: insights into the extreme environmental adaptations.</title>
        <authorList>
            <person name="Yuan M."/>
            <person name="Chen M."/>
            <person name="Zhang W."/>
            <person name="Lu W."/>
            <person name="Wang J."/>
            <person name="Yang M."/>
            <person name="Zhao P."/>
            <person name="Tang R."/>
            <person name="Li X."/>
            <person name="Hao Y."/>
            <person name="Zhou Z."/>
            <person name="Zhan Y."/>
            <person name="Yu H."/>
            <person name="Teng C."/>
            <person name="Yan Y."/>
            <person name="Ping S."/>
            <person name="Wang Y."/>
            <person name="Lin M."/>
        </authorList>
    </citation>
    <scope>NUCLEOTIDE SEQUENCE [LARGE SCALE GENOMIC DNA]</scope>
    <source>
        <strain evidence="2">DSM 21396 / JCM 16679 / CGMCC 1.7299 / I-0</strain>
        <plasmid evidence="1">P1</plasmid>
    </source>
</reference>
<keyword evidence="2" id="KW-1185">Reference proteome</keyword>
<accession>H8H0Z5</accession>
<dbReference type="EMBL" id="CP002192">
    <property type="protein sequence ID" value="AFD27014.1"/>
    <property type="molecule type" value="Genomic_DNA"/>
</dbReference>
<dbReference type="KEGG" id="dgo:DGo_PA0128"/>
<dbReference type="AlphaFoldDB" id="H8H0Z5"/>
<dbReference type="Proteomes" id="UP000007575">
    <property type="component" value="Plasmid P1"/>
</dbReference>
<proteinExistence type="predicted"/>
<keyword evidence="1" id="KW-0614">Plasmid</keyword>
<evidence type="ECO:0008006" key="3">
    <source>
        <dbReference type="Google" id="ProtNLM"/>
    </source>
</evidence>
<dbReference type="PATRIC" id="fig|745776.4.peg.3165"/>